<dbReference type="Proteomes" id="UP000315295">
    <property type="component" value="Unassembled WGS sequence"/>
</dbReference>
<accession>A0A540N0R5</accession>
<sequence length="79" mass="9265">MSHYQQYFTEKARMAIKDMFVLFSPPWLSSFEKSLLWLGGFKSLMVLRMVDNSIEDLTVEQAKEMDAVKGETRRAEQEL</sequence>
<comment type="caution">
    <text evidence="2">The sequence shown here is derived from an EMBL/GenBank/DDBJ whole genome shotgun (WGS) entry which is preliminary data.</text>
</comment>
<gene>
    <name evidence="2" type="ORF">C1H46_009741</name>
</gene>
<dbReference type="PROSITE" id="PS51806">
    <property type="entry name" value="DOG1"/>
    <property type="match status" value="1"/>
</dbReference>
<evidence type="ECO:0000313" key="2">
    <source>
        <dbReference type="EMBL" id="TQE04658.1"/>
    </source>
</evidence>
<dbReference type="PANTHER" id="PTHR46354:SF1">
    <property type="entry name" value="PROTEIN RESPONSE TO ABA AND SALT 1-RELATED"/>
    <property type="match status" value="1"/>
</dbReference>
<dbReference type="Pfam" id="PF14144">
    <property type="entry name" value="DOG1"/>
    <property type="match status" value="1"/>
</dbReference>
<reference evidence="2 3" key="1">
    <citation type="journal article" date="2019" name="G3 (Bethesda)">
        <title>Sequencing of a Wild Apple (Malus baccata) Genome Unravels the Differences Between Cultivated and Wild Apple Species Regarding Disease Resistance and Cold Tolerance.</title>
        <authorList>
            <person name="Chen X."/>
        </authorList>
    </citation>
    <scope>NUCLEOTIDE SEQUENCE [LARGE SCALE GENOMIC DNA]</scope>
    <source>
        <strain evidence="3">cv. Shandingzi</strain>
        <tissue evidence="2">Leaves</tissue>
    </source>
</reference>
<dbReference type="AlphaFoldDB" id="A0A540N0R5"/>
<name>A0A540N0R5_MALBA</name>
<dbReference type="PANTHER" id="PTHR46354">
    <property type="entry name" value="DOG1 DOMAIN-CONTAINING PROTEIN"/>
    <property type="match status" value="1"/>
</dbReference>
<evidence type="ECO:0000259" key="1">
    <source>
        <dbReference type="PROSITE" id="PS51806"/>
    </source>
</evidence>
<organism evidence="2 3">
    <name type="scientific">Malus baccata</name>
    <name type="common">Siberian crab apple</name>
    <name type="synonym">Pyrus baccata</name>
    <dbReference type="NCBI Taxonomy" id="106549"/>
    <lineage>
        <taxon>Eukaryota</taxon>
        <taxon>Viridiplantae</taxon>
        <taxon>Streptophyta</taxon>
        <taxon>Embryophyta</taxon>
        <taxon>Tracheophyta</taxon>
        <taxon>Spermatophyta</taxon>
        <taxon>Magnoliopsida</taxon>
        <taxon>eudicotyledons</taxon>
        <taxon>Gunneridae</taxon>
        <taxon>Pentapetalae</taxon>
        <taxon>rosids</taxon>
        <taxon>fabids</taxon>
        <taxon>Rosales</taxon>
        <taxon>Rosaceae</taxon>
        <taxon>Amygdaloideae</taxon>
        <taxon>Maleae</taxon>
        <taxon>Malus</taxon>
    </lineage>
</organism>
<dbReference type="EMBL" id="VIEB01000136">
    <property type="protein sequence ID" value="TQE04658.1"/>
    <property type="molecule type" value="Genomic_DNA"/>
</dbReference>
<protein>
    <recommendedName>
        <fullName evidence="1">DOG1 domain-containing protein</fullName>
    </recommendedName>
</protein>
<proteinExistence type="predicted"/>
<dbReference type="InterPro" id="IPR025422">
    <property type="entry name" value="TGA_domain"/>
</dbReference>
<dbReference type="STRING" id="106549.A0A540N0R5"/>
<evidence type="ECO:0000313" key="3">
    <source>
        <dbReference type="Proteomes" id="UP000315295"/>
    </source>
</evidence>
<dbReference type="GO" id="GO:0006351">
    <property type="term" value="P:DNA-templated transcription"/>
    <property type="evidence" value="ECO:0007669"/>
    <property type="project" value="InterPro"/>
</dbReference>
<dbReference type="InterPro" id="IPR051886">
    <property type="entry name" value="Seed_Dev/Stress_Resp_Reg"/>
</dbReference>
<keyword evidence="3" id="KW-1185">Reference proteome</keyword>
<feature type="domain" description="DOG1" evidence="1">
    <location>
        <begin position="1"/>
        <end position="79"/>
    </location>
</feature>
<dbReference type="GO" id="GO:0043565">
    <property type="term" value="F:sequence-specific DNA binding"/>
    <property type="evidence" value="ECO:0007669"/>
    <property type="project" value="InterPro"/>
</dbReference>